<dbReference type="EMBL" id="LR899561">
    <property type="protein sequence ID" value="CAD7240588.1"/>
    <property type="molecule type" value="Genomic_DNA"/>
</dbReference>
<gene>
    <name evidence="3" type="ORF">DSTB1V02_LOCUS608</name>
</gene>
<reference evidence="3" key="1">
    <citation type="submission" date="2020-11" db="EMBL/GenBank/DDBJ databases">
        <authorList>
            <person name="Tran Van P."/>
        </authorList>
    </citation>
    <scope>NUCLEOTIDE SEQUENCE</scope>
</reference>
<evidence type="ECO:0000256" key="1">
    <source>
        <dbReference type="SAM" id="MobiDB-lite"/>
    </source>
</evidence>
<keyword evidence="2" id="KW-1133">Transmembrane helix</keyword>
<keyword evidence="4" id="KW-1185">Reference proteome</keyword>
<proteinExistence type="predicted"/>
<organism evidence="3">
    <name type="scientific">Darwinula stevensoni</name>
    <dbReference type="NCBI Taxonomy" id="69355"/>
    <lineage>
        <taxon>Eukaryota</taxon>
        <taxon>Metazoa</taxon>
        <taxon>Ecdysozoa</taxon>
        <taxon>Arthropoda</taxon>
        <taxon>Crustacea</taxon>
        <taxon>Oligostraca</taxon>
        <taxon>Ostracoda</taxon>
        <taxon>Podocopa</taxon>
        <taxon>Podocopida</taxon>
        <taxon>Darwinulocopina</taxon>
        <taxon>Darwinuloidea</taxon>
        <taxon>Darwinulidae</taxon>
        <taxon>Darwinula</taxon>
    </lineage>
</organism>
<evidence type="ECO:0000256" key="2">
    <source>
        <dbReference type="SAM" id="Phobius"/>
    </source>
</evidence>
<feature type="compositionally biased region" description="Polar residues" evidence="1">
    <location>
        <begin position="280"/>
        <end position="289"/>
    </location>
</feature>
<dbReference type="EMBL" id="CAJPEV010000044">
    <property type="protein sequence ID" value="CAG0879478.1"/>
    <property type="molecule type" value="Genomic_DNA"/>
</dbReference>
<name>A0A7R8WYJ2_9CRUS</name>
<feature type="transmembrane region" description="Helical" evidence="2">
    <location>
        <begin position="160"/>
        <end position="181"/>
    </location>
</feature>
<keyword evidence="2" id="KW-0812">Transmembrane</keyword>
<dbReference type="AlphaFoldDB" id="A0A7R8WYJ2"/>
<evidence type="ECO:0000313" key="3">
    <source>
        <dbReference type="EMBL" id="CAD7240588.1"/>
    </source>
</evidence>
<feature type="non-terminal residue" evidence="3">
    <location>
        <position position="1"/>
    </location>
</feature>
<sequence>YREIWMRITDCPRCFGDGNECMKTQIKVNASDDGGKYILRNDQLRTIIRGDPYKKWIEDAAAAKKEERSFEHLLLLLRLWYGSRKQYREIWMRITECPRCFGDGNECMKTQIKVNASDNDGKYILRNDQLRAIIGGDPYKKWIEDAAAAKIDLNTECEYFPWWMFEGAGLTFIVIVAVLAWRCGIFQLLEKKHEEYEDTTKSEPTMKNNLPFQKMQPGIDDPGVYYQYEPENMGFSDPFDRQIQTQSSHDNPAFEADDVEVYRRGSVPRRSSQTQSSSQPAYSPITSHQ</sequence>
<evidence type="ECO:0000313" key="4">
    <source>
        <dbReference type="Proteomes" id="UP000677054"/>
    </source>
</evidence>
<feature type="region of interest" description="Disordered" evidence="1">
    <location>
        <begin position="237"/>
        <end position="289"/>
    </location>
</feature>
<dbReference type="Proteomes" id="UP000677054">
    <property type="component" value="Unassembled WGS sequence"/>
</dbReference>
<protein>
    <submittedName>
        <fullName evidence="3">Uncharacterized protein</fullName>
    </submittedName>
</protein>
<keyword evidence="2" id="KW-0472">Membrane</keyword>
<accession>A0A7R8WYJ2</accession>